<dbReference type="EMBL" id="VLKU01000005">
    <property type="protein sequence ID" value="TWI34286.1"/>
    <property type="molecule type" value="Genomic_DNA"/>
</dbReference>
<sequence length="299" mass="33956">MVLNLHLGAHKTATTHLQLSLRMAQHELRDNGVFYADPAIVRGDNFPLIQGLNAPPGQRDAERLAARRFHHLREMYPWLLCSDENFLGGTHRDVMFGRRGEIYPQGAQRLRKLLRMAGGGPATLFLSVREPASFNASAFSLQLILGNELMAEDYMAGRDPTSLNWTGLVRRLLSIEGAARIVVWRYEDYPRLRGRILRRMLPPHLARQVPDPAPVNEGMSQPAYEWLAEQAMTQTDADLRQLAAKARERFPRSAGHAPMRPFRPEEHQRSQAGYEADLDRLRQMPRVEFLEPRASAAPV</sequence>
<dbReference type="Proteomes" id="UP000316225">
    <property type="component" value="Unassembled WGS sequence"/>
</dbReference>
<evidence type="ECO:0000313" key="3">
    <source>
        <dbReference type="Proteomes" id="UP000316225"/>
    </source>
</evidence>
<evidence type="ECO:0000313" key="2">
    <source>
        <dbReference type="EMBL" id="TWI34286.1"/>
    </source>
</evidence>
<dbReference type="AlphaFoldDB" id="A0A562NRG1"/>
<comment type="caution">
    <text evidence="2">The sequence shown here is derived from an EMBL/GenBank/DDBJ whole genome shotgun (WGS) entry which is preliminary data.</text>
</comment>
<dbReference type="RefSeq" id="WP_145397628.1">
    <property type="nucleotide sequence ID" value="NZ_VLKU01000005.1"/>
</dbReference>
<evidence type="ECO:0008006" key="4">
    <source>
        <dbReference type="Google" id="ProtNLM"/>
    </source>
</evidence>
<proteinExistence type="predicted"/>
<feature type="region of interest" description="Disordered" evidence="1">
    <location>
        <begin position="249"/>
        <end position="272"/>
    </location>
</feature>
<gene>
    <name evidence="2" type="ORF">IQ24_01801</name>
</gene>
<dbReference type="OrthoDB" id="8481769at2"/>
<reference evidence="2 3" key="1">
    <citation type="journal article" date="2015" name="Stand. Genomic Sci.">
        <title>Genomic Encyclopedia of Bacterial and Archaeal Type Strains, Phase III: the genomes of soil and plant-associated and newly described type strains.</title>
        <authorList>
            <person name="Whitman W.B."/>
            <person name="Woyke T."/>
            <person name="Klenk H.P."/>
            <person name="Zhou Y."/>
            <person name="Lilburn T.G."/>
            <person name="Beck B.J."/>
            <person name="De Vos P."/>
            <person name="Vandamme P."/>
            <person name="Eisen J.A."/>
            <person name="Garrity G."/>
            <person name="Hugenholtz P."/>
            <person name="Kyrpides N.C."/>
        </authorList>
    </citation>
    <scope>NUCLEOTIDE SEQUENCE [LARGE SCALE GENOMIC DNA]</scope>
    <source>
        <strain evidence="2 3">CGMCC 1.5364</strain>
    </source>
</reference>
<name>A0A562NRG1_9RHOB</name>
<keyword evidence="3" id="KW-1185">Reference proteome</keyword>
<evidence type="ECO:0000256" key="1">
    <source>
        <dbReference type="SAM" id="MobiDB-lite"/>
    </source>
</evidence>
<protein>
    <recommendedName>
        <fullName evidence="4">Sulfotransferase family protein</fullName>
    </recommendedName>
</protein>
<accession>A0A562NRG1</accession>
<organism evidence="2 3">
    <name type="scientific">Paracoccus sulfuroxidans</name>
    <dbReference type="NCBI Taxonomy" id="384678"/>
    <lineage>
        <taxon>Bacteria</taxon>
        <taxon>Pseudomonadati</taxon>
        <taxon>Pseudomonadota</taxon>
        <taxon>Alphaproteobacteria</taxon>
        <taxon>Rhodobacterales</taxon>
        <taxon>Paracoccaceae</taxon>
        <taxon>Paracoccus</taxon>
    </lineage>
</organism>